<dbReference type="RefSeq" id="WP_084337794.1">
    <property type="nucleotide sequence ID" value="NZ_FNFD01000010.1"/>
</dbReference>
<protein>
    <recommendedName>
        <fullName evidence="3">Sporadically distributed protein, TIGR04141 family</fullName>
    </recommendedName>
</protein>
<evidence type="ECO:0000313" key="2">
    <source>
        <dbReference type="Proteomes" id="UP000198706"/>
    </source>
</evidence>
<name>A0A1G9ETE4_9PSED</name>
<dbReference type="EMBL" id="FNFD01000010">
    <property type="protein sequence ID" value="SDK79442.1"/>
    <property type="molecule type" value="Genomic_DNA"/>
</dbReference>
<dbReference type="AlphaFoldDB" id="A0A1G9ETE4"/>
<gene>
    <name evidence="1" type="ORF">SAMN05216186_110174</name>
</gene>
<evidence type="ECO:0000313" key="1">
    <source>
        <dbReference type="EMBL" id="SDK79442.1"/>
    </source>
</evidence>
<sequence>MPERLRLTKNAQFYRVNDPVEDELVRSILDTASDNMNPDSGFVIDQFRQERNVNELNLSFVYSVRVFPSNRPVYFLDDDFEDKVYAFILIIETGNYLAVLKKSCANIFDLMDENFTLVGSKEFSSSFSDDDVEFQRLALRNMTVSDRAMRSRSYEAADLKGLLSTHSAGRSIPYYFKLRQGAKTRSISGTGRVVESSSRETIDNIAAWVSEQINLIESPGNTNFLDAFASKVELNEVLASCSPNAILLESSSLFDRLRKDGVQVKYKTKKGKVISVSSRVYKILESALEKVYEIDSDLNVIGVNDGSRIRANKKSLTLYSKYLARFRVHENGKLITLQKYIVKHGFYSVTFDDPKYMYFMGACFEDSSGVSEIDNILEIFQPIGLMPDVKSEKGSFTVESENFTDDSMFDAVEKIHAEDDYIFCDDLGDEWADHITFNKENSNICFIHSKYGDPSTSASNLHDVVGQGIKNLGNMYFDASAMLSKLDKTFKKHYKSVKGVQTKIPRIRKGDIDDLEGYLANLLKDYKLNRSCVLCCSFLSISGVTEEFNKIKEGKPVRGNIIQLLWIISSFAHAVKDMNARPIIYCAE</sequence>
<evidence type="ECO:0008006" key="3">
    <source>
        <dbReference type="Google" id="ProtNLM"/>
    </source>
</evidence>
<dbReference type="Proteomes" id="UP000198706">
    <property type="component" value="Unassembled WGS sequence"/>
</dbReference>
<proteinExistence type="predicted"/>
<reference evidence="1 2" key="1">
    <citation type="submission" date="2016-10" db="EMBL/GenBank/DDBJ databases">
        <authorList>
            <person name="de Groot N.N."/>
        </authorList>
    </citation>
    <scope>NUCLEOTIDE SEQUENCE [LARGE SCALE GENOMIC DNA]</scope>
    <source>
        <strain evidence="1 2">JCM 21544</strain>
    </source>
</reference>
<keyword evidence="2" id="KW-1185">Reference proteome</keyword>
<dbReference type="STRING" id="137658.SAMN05216186_110174"/>
<organism evidence="1 2">
    <name type="scientific">Pseudomonas indica</name>
    <dbReference type="NCBI Taxonomy" id="137658"/>
    <lineage>
        <taxon>Bacteria</taxon>
        <taxon>Pseudomonadati</taxon>
        <taxon>Pseudomonadota</taxon>
        <taxon>Gammaproteobacteria</taxon>
        <taxon>Pseudomonadales</taxon>
        <taxon>Pseudomonadaceae</taxon>
        <taxon>Pseudomonas</taxon>
    </lineage>
</organism>
<accession>A0A1G9ETE4</accession>